<dbReference type="WBParaSite" id="JU765_v2.g5289.t1">
    <property type="protein sequence ID" value="JU765_v2.g5289.t1"/>
    <property type="gene ID" value="JU765_v2.g5289"/>
</dbReference>
<sequence>MLSKKEDPDCVSCRIIGTLSLSAIGGYIWYNSTKGRNANSKTMQVLLRMSAFGCFYLATARWSYLPPFDYLKEGGLPRKQ</sequence>
<name>A0AC34RBB0_9BILA</name>
<organism evidence="1 2">
    <name type="scientific">Panagrolaimus sp. JU765</name>
    <dbReference type="NCBI Taxonomy" id="591449"/>
    <lineage>
        <taxon>Eukaryota</taxon>
        <taxon>Metazoa</taxon>
        <taxon>Ecdysozoa</taxon>
        <taxon>Nematoda</taxon>
        <taxon>Chromadorea</taxon>
        <taxon>Rhabditida</taxon>
        <taxon>Tylenchina</taxon>
        <taxon>Panagrolaimomorpha</taxon>
        <taxon>Panagrolaimoidea</taxon>
        <taxon>Panagrolaimidae</taxon>
        <taxon>Panagrolaimus</taxon>
    </lineage>
</organism>
<dbReference type="Proteomes" id="UP000887576">
    <property type="component" value="Unplaced"/>
</dbReference>
<proteinExistence type="predicted"/>
<protein>
    <submittedName>
        <fullName evidence="2">DUF4536 domain-containing protein</fullName>
    </submittedName>
</protein>
<reference evidence="2" key="1">
    <citation type="submission" date="2022-11" db="UniProtKB">
        <authorList>
            <consortium name="WormBaseParasite"/>
        </authorList>
    </citation>
    <scope>IDENTIFICATION</scope>
</reference>
<accession>A0AC34RBB0</accession>
<evidence type="ECO:0000313" key="1">
    <source>
        <dbReference type="Proteomes" id="UP000887576"/>
    </source>
</evidence>
<evidence type="ECO:0000313" key="2">
    <source>
        <dbReference type="WBParaSite" id="JU765_v2.g5289.t1"/>
    </source>
</evidence>